<sequence length="90" mass="10504">MPFHLSDDAVALILRFLPRNQHTQRLLAALNAYLHGYEYEVRHFPDEHTMIVAVYRRGQVITSTIVPDDAHVPEVLVQLGYPRARDRKKR</sequence>
<dbReference type="Proteomes" id="UP000042997">
    <property type="component" value="Unassembled WGS sequence"/>
</dbReference>
<evidence type="ECO:0000313" key="2">
    <source>
        <dbReference type="Proteomes" id="UP000042997"/>
    </source>
</evidence>
<accession>A0A098BJX7</accession>
<dbReference type="AlphaFoldDB" id="A0A098BJX7"/>
<dbReference type="EMBL" id="CCSD01000056">
    <property type="protein sequence ID" value="CDZ88998.1"/>
    <property type="molecule type" value="Genomic_DNA"/>
</dbReference>
<reference evidence="1 2" key="1">
    <citation type="journal article" date="2014" name="Genome Announc.">
        <title>Draft Genome Sequence of Propane- and Butane-Oxidizing Actinobacterium Rhodococcus ruber IEGM 231.</title>
        <authorList>
            <person name="Ivshina I.B."/>
            <person name="Kuyukina M.S."/>
            <person name="Krivoruchko A.V."/>
            <person name="Barbe V."/>
            <person name="Fischer C."/>
        </authorList>
    </citation>
    <scope>NUCLEOTIDE SEQUENCE [LARGE SCALE GENOMIC DNA]</scope>
</reference>
<evidence type="ECO:0000313" key="1">
    <source>
        <dbReference type="EMBL" id="CDZ88998.1"/>
    </source>
</evidence>
<name>A0A098BJX7_9NOCA</name>
<organism evidence="1 2">
    <name type="scientific">Rhodococcus ruber</name>
    <dbReference type="NCBI Taxonomy" id="1830"/>
    <lineage>
        <taxon>Bacteria</taxon>
        <taxon>Bacillati</taxon>
        <taxon>Actinomycetota</taxon>
        <taxon>Actinomycetes</taxon>
        <taxon>Mycobacteriales</taxon>
        <taxon>Nocardiaceae</taxon>
        <taxon>Rhodococcus</taxon>
    </lineage>
</organism>
<dbReference type="RefSeq" id="WP_096824241.1">
    <property type="nucleotide sequence ID" value="NZ_JAPWIU010000038.1"/>
</dbReference>
<proteinExistence type="predicted"/>
<protein>
    <submittedName>
        <fullName evidence="1">Uncharacterized protein</fullName>
    </submittedName>
</protein>
<gene>
    <name evidence="1" type="ORF">RHRU231_450165</name>
</gene>